<name>A0AAI8G6J2_9FLAO</name>
<dbReference type="AlphaFoldDB" id="A0AAI8G6J2"/>
<protein>
    <submittedName>
        <fullName evidence="2">Acetyl-CoA carboxylase</fullName>
    </submittedName>
</protein>
<reference evidence="2 3" key="1">
    <citation type="journal article" date="2016" name="J. Zhejiang Univ. Sci. B">
        <title>Antibiotic resistance mechanisms of Myroides sp.</title>
        <authorList>
            <person name="Hu S."/>
            <person name="Yuan S."/>
            <person name="Qu H."/>
            <person name="Jiang T."/>
            <person name="Zhou Y."/>
            <person name="Wang M."/>
            <person name="Ming D."/>
        </authorList>
    </citation>
    <scope>NUCLEOTIDE SEQUENCE [LARGE SCALE GENOMIC DNA]</scope>
    <source>
        <strain evidence="2 3">PR63039</strain>
    </source>
</reference>
<dbReference type="Proteomes" id="UP000069030">
    <property type="component" value="Chromosome"/>
</dbReference>
<organism evidence="2 3">
    <name type="scientific">Myroides odoratimimus</name>
    <dbReference type="NCBI Taxonomy" id="76832"/>
    <lineage>
        <taxon>Bacteria</taxon>
        <taxon>Pseudomonadati</taxon>
        <taxon>Bacteroidota</taxon>
        <taxon>Flavobacteriia</taxon>
        <taxon>Flavobacteriales</taxon>
        <taxon>Flavobacteriaceae</taxon>
        <taxon>Myroides</taxon>
    </lineage>
</organism>
<dbReference type="EMBL" id="CP013690">
    <property type="protein sequence ID" value="ALU27961.1"/>
    <property type="molecule type" value="Genomic_DNA"/>
</dbReference>
<evidence type="ECO:0000313" key="3">
    <source>
        <dbReference type="Proteomes" id="UP000069030"/>
    </source>
</evidence>
<feature type="chain" id="PRO_5042554570" evidence="1">
    <location>
        <begin position="23"/>
        <end position="167"/>
    </location>
</feature>
<evidence type="ECO:0000256" key="1">
    <source>
        <dbReference type="SAM" id="SignalP"/>
    </source>
</evidence>
<accession>A0AAI8G6J2</accession>
<proteinExistence type="predicted"/>
<dbReference type="KEGG" id="mod:AS202_18195"/>
<dbReference type="RefSeq" id="WP_058699832.1">
    <property type="nucleotide sequence ID" value="NZ_CP013690.1"/>
</dbReference>
<feature type="signal peptide" evidence="1">
    <location>
        <begin position="1"/>
        <end position="22"/>
    </location>
</feature>
<sequence>MKQIILLFASMTLLLFACKKSAGSHGFTIYGESDYYKDGVYCAEVMYENPYTKSSSTYQVSVEVKDGNLVHINWPSEGWLDDVNFSTQNITDGECSFMSERGYRYTITLGGLGGECYDDSEELQNHVNEDTAQATCPECGEMRAIQEKHCVYYANSVILENNWDRHF</sequence>
<evidence type="ECO:0000313" key="2">
    <source>
        <dbReference type="EMBL" id="ALU27961.1"/>
    </source>
</evidence>
<dbReference type="PROSITE" id="PS51257">
    <property type="entry name" value="PROKAR_LIPOPROTEIN"/>
    <property type="match status" value="1"/>
</dbReference>
<dbReference type="GeneID" id="66976334"/>
<gene>
    <name evidence="2" type="ORF">AS202_18195</name>
</gene>
<keyword evidence="1" id="KW-0732">Signal</keyword>